<dbReference type="PRINTS" id="PR01535">
    <property type="entry name" value="VOMERONASL2R"/>
</dbReference>
<gene>
    <name evidence="15" type="primary">LOC129339467</name>
</gene>
<evidence type="ECO:0000256" key="6">
    <source>
        <dbReference type="ARBA" id="ARBA00022989"/>
    </source>
</evidence>
<proteinExistence type="inferred from homology"/>
<evidence type="ECO:0000256" key="8">
    <source>
        <dbReference type="ARBA" id="ARBA00023136"/>
    </source>
</evidence>
<sequence>MNLHALPVREFTIVEEMITWHSWFNQVPPSSLCNGNCHPGYSKTKKEGEPFCCYDCSPCPEGKISNQTDSKNCFSCPEDQYPNKCQDQCVAKVINYLSYKEPLGTALALLTVSFSLITAMITGIFIKHQNTPIVKANNWSLTYSLLIALLFCFLCSFLFIGLPETMTCYLRQTAFGIIFTEVISCLLAKTVTVVLAFMATKPGARIKKWVGKKLAISLIFSASVVQAGICVAWLGTTPPFLEFDTHSLAGEIVIQCNEGSVMMFYCVLSFMGFLAIVTLSVAFLARKLPDSFNEAKFITFSMLVFCSVWVSFVPAYLSAKGKLMVAVEIFSILASSAGLLGCIFLPKCYLIVWRPELNNKNQLMRRNKQ</sequence>
<feature type="transmembrane region" description="Helical" evidence="12">
    <location>
        <begin position="261"/>
        <end position="285"/>
    </location>
</feature>
<keyword evidence="5" id="KW-0732">Signal</keyword>
<comment type="subcellular location">
    <subcellularLocation>
        <location evidence="1">Cell membrane</location>
        <topology evidence="1">Multi-pass membrane protein</topology>
    </subcellularLocation>
</comment>
<feature type="transmembrane region" description="Helical" evidence="12">
    <location>
        <begin position="106"/>
        <end position="126"/>
    </location>
</feature>
<dbReference type="InterPro" id="IPR004073">
    <property type="entry name" value="GPCR_3_vmron_rcpt_2"/>
</dbReference>
<dbReference type="PROSITE" id="PS50259">
    <property type="entry name" value="G_PROTEIN_RECEP_F3_4"/>
    <property type="match status" value="1"/>
</dbReference>
<organism evidence="14 15">
    <name type="scientific">Eublepharis macularius</name>
    <name type="common">Leopard gecko</name>
    <name type="synonym">Cyrtodactylus macularius</name>
    <dbReference type="NCBI Taxonomy" id="481883"/>
    <lineage>
        <taxon>Eukaryota</taxon>
        <taxon>Metazoa</taxon>
        <taxon>Chordata</taxon>
        <taxon>Craniata</taxon>
        <taxon>Vertebrata</taxon>
        <taxon>Euteleostomi</taxon>
        <taxon>Lepidosauria</taxon>
        <taxon>Squamata</taxon>
        <taxon>Bifurcata</taxon>
        <taxon>Gekkota</taxon>
        <taxon>Eublepharidae</taxon>
        <taxon>Eublepharinae</taxon>
        <taxon>Eublepharis</taxon>
    </lineage>
</organism>
<reference evidence="15" key="1">
    <citation type="submission" date="2025-08" db="UniProtKB">
        <authorList>
            <consortium name="RefSeq"/>
        </authorList>
    </citation>
    <scope>IDENTIFICATION</scope>
    <source>
        <tissue evidence="15">Blood</tissue>
    </source>
</reference>
<dbReference type="InterPro" id="IPR017978">
    <property type="entry name" value="GPCR_3_C"/>
</dbReference>
<dbReference type="PANTHER" id="PTHR24061">
    <property type="entry name" value="CALCIUM-SENSING RECEPTOR-RELATED"/>
    <property type="match status" value="1"/>
</dbReference>
<evidence type="ECO:0000256" key="12">
    <source>
        <dbReference type="SAM" id="Phobius"/>
    </source>
</evidence>
<evidence type="ECO:0000256" key="3">
    <source>
        <dbReference type="ARBA" id="ARBA00022475"/>
    </source>
</evidence>
<keyword evidence="3" id="KW-1003">Cell membrane</keyword>
<dbReference type="PRINTS" id="PR00248">
    <property type="entry name" value="GPCRMGR"/>
</dbReference>
<dbReference type="InterPro" id="IPR038550">
    <property type="entry name" value="GPCR_3_9-Cys_sf"/>
</dbReference>
<evidence type="ECO:0000256" key="9">
    <source>
        <dbReference type="ARBA" id="ARBA00023170"/>
    </source>
</evidence>
<keyword evidence="14" id="KW-1185">Reference proteome</keyword>
<feature type="transmembrane region" description="Helical" evidence="12">
    <location>
        <begin position="138"/>
        <end position="162"/>
    </location>
</feature>
<keyword evidence="11" id="KW-0807">Transducer</keyword>
<evidence type="ECO:0000256" key="7">
    <source>
        <dbReference type="ARBA" id="ARBA00023040"/>
    </source>
</evidence>
<dbReference type="AlphaFoldDB" id="A0AA97LBW2"/>
<evidence type="ECO:0000259" key="13">
    <source>
        <dbReference type="PROSITE" id="PS50259"/>
    </source>
</evidence>
<name>A0AA97LBW2_EUBMA</name>
<dbReference type="CDD" id="cd15283">
    <property type="entry name" value="7tmC_V2R_pheromone"/>
    <property type="match status" value="1"/>
</dbReference>
<dbReference type="Gene3D" id="2.10.50.30">
    <property type="entry name" value="GPCR, family 3, nine cysteines domain"/>
    <property type="match status" value="1"/>
</dbReference>
<keyword evidence="7" id="KW-0297">G-protein coupled receptor</keyword>
<dbReference type="InterPro" id="IPR017979">
    <property type="entry name" value="GPCR_3_CS"/>
</dbReference>
<dbReference type="RefSeq" id="XP_054850023.1">
    <property type="nucleotide sequence ID" value="XM_054994048.1"/>
</dbReference>
<keyword evidence="10" id="KW-0325">Glycoprotein</keyword>
<keyword evidence="4 12" id="KW-0812">Transmembrane</keyword>
<keyword evidence="8 12" id="KW-0472">Membrane</keyword>
<feature type="domain" description="G-protein coupled receptors family 3 profile" evidence="13">
    <location>
        <begin position="103"/>
        <end position="367"/>
    </location>
</feature>
<feature type="transmembrane region" description="Helical" evidence="12">
    <location>
        <begin position="323"/>
        <end position="345"/>
    </location>
</feature>
<dbReference type="PROSITE" id="PS00981">
    <property type="entry name" value="G_PROTEIN_RECEP_F3_3"/>
    <property type="match status" value="1"/>
</dbReference>
<accession>A0AA97LBW2</accession>
<dbReference type="Proteomes" id="UP001190640">
    <property type="component" value="Chromosome 12"/>
</dbReference>
<feature type="transmembrane region" description="Helical" evidence="12">
    <location>
        <begin position="297"/>
        <end position="317"/>
    </location>
</feature>
<dbReference type="Pfam" id="PF07562">
    <property type="entry name" value="NCD3G"/>
    <property type="match status" value="1"/>
</dbReference>
<keyword evidence="9" id="KW-0675">Receptor</keyword>
<dbReference type="GeneID" id="129339467"/>
<feature type="transmembrane region" description="Helical" evidence="12">
    <location>
        <begin position="174"/>
        <end position="197"/>
    </location>
</feature>
<protein>
    <submittedName>
        <fullName evidence="15">Vomeronasal type-2 receptor 26-like</fullName>
    </submittedName>
</protein>
<dbReference type="InterPro" id="IPR000068">
    <property type="entry name" value="GPCR_3_Ca_sens_rcpt-rel"/>
</dbReference>
<dbReference type="GO" id="GO:0004930">
    <property type="term" value="F:G protein-coupled receptor activity"/>
    <property type="evidence" value="ECO:0007669"/>
    <property type="project" value="UniProtKB-KW"/>
</dbReference>
<dbReference type="GO" id="GO:0005886">
    <property type="term" value="C:plasma membrane"/>
    <property type="evidence" value="ECO:0007669"/>
    <property type="project" value="UniProtKB-SubCell"/>
</dbReference>
<evidence type="ECO:0000256" key="10">
    <source>
        <dbReference type="ARBA" id="ARBA00023180"/>
    </source>
</evidence>
<evidence type="ECO:0000313" key="14">
    <source>
        <dbReference type="Proteomes" id="UP001190640"/>
    </source>
</evidence>
<evidence type="ECO:0000313" key="15">
    <source>
        <dbReference type="RefSeq" id="XP_054850023.1"/>
    </source>
</evidence>
<comment type="similarity">
    <text evidence="2">Belongs to the G-protein coupled receptor 3 family.</text>
</comment>
<evidence type="ECO:0000256" key="11">
    <source>
        <dbReference type="ARBA" id="ARBA00023224"/>
    </source>
</evidence>
<evidence type="ECO:0000256" key="4">
    <source>
        <dbReference type="ARBA" id="ARBA00022692"/>
    </source>
</evidence>
<dbReference type="InterPro" id="IPR011500">
    <property type="entry name" value="GPCR_3_9-Cys_dom"/>
</dbReference>
<evidence type="ECO:0000256" key="2">
    <source>
        <dbReference type="ARBA" id="ARBA00007242"/>
    </source>
</evidence>
<evidence type="ECO:0000256" key="5">
    <source>
        <dbReference type="ARBA" id="ARBA00022729"/>
    </source>
</evidence>
<dbReference type="KEGG" id="emc:129339467"/>
<dbReference type="InterPro" id="IPR000337">
    <property type="entry name" value="GPCR_3"/>
</dbReference>
<dbReference type="PANTHER" id="PTHR24061:SF599">
    <property type="entry name" value="G-PROTEIN COUPLED RECEPTORS FAMILY 3 PROFILE DOMAIN-CONTAINING PROTEIN"/>
    <property type="match status" value="1"/>
</dbReference>
<keyword evidence="6 12" id="KW-1133">Transmembrane helix</keyword>
<dbReference type="Pfam" id="PF00003">
    <property type="entry name" value="7tm_3"/>
    <property type="match status" value="1"/>
</dbReference>
<feature type="transmembrane region" description="Helical" evidence="12">
    <location>
        <begin position="218"/>
        <end position="241"/>
    </location>
</feature>
<evidence type="ECO:0000256" key="1">
    <source>
        <dbReference type="ARBA" id="ARBA00004651"/>
    </source>
</evidence>
<dbReference type="FunFam" id="2.10.50.30:FF:000002">
    <property type="entry name" value="Vomeronasal 2 receptor, h1"/>
    <property type="match status" value="1"/>
</dbReference>